<protein>
    <submittedName>
        <fullName evidence="1">Uncharacterized protein</fullName>
    </submittedName>
</protein>
<organism evidence="1">
    <name type="scientific">Indivirus ILV1</name>
    <dbReference type="NCBI Taxonomy" id="1977633"/>
    <lineage>
        <taxon>Viruses</taxon>
        <taxon>Varidnaviria</taxon>
        <taxon>Bamfordvirae</taxon>
        <taxon>Nucleocytoviricota</taxon>
        <taxon>Megaviricetes</taxon>
        <taxon>Imitervirales</taxon>
        <taxon>Mimiviridae</taxon>
        <taxon>Klosneuvirinae</taxon>
        <taxon>Indivirus</taxon>
    </lineage>
</organism>
<sequence>MDDFEECRANVYKGEEQVNYYYDELIELYDIATKIDEDIKNLWKNTINRYLKYCDERQILTKIPDYPKFYEYMVKNHRMYRYVLNRIYELENEDD</sequence>
<dbReference type="EMBL" id="KY684085">
    <property type="protein sequence ID" value="ARF09448.1"/>
    <property type="molecule type" value="Genomic_DNA"/>
</dbReference>
<evidence type="ECO:0000313" key="1">
    <source>
        <dbReference type="EMBL" id="ARF09448.1"/>
    </source>
</evidence>
<name>A0A1V0SCR4_9VIRU</name>
<gene>
    <name evidence="1" type="ORF">Indivirus_1_71</name>
</gene>
<accession>A0A1V0SCR4</accession>
<proteinExistence type="predicted"/>
<reference evidence="1" key="1">
    <citation type="journal article" date="2017" name="Science">
        <title>Giant viruses with an expanded complement of translation system components.</title>
        <authorList>
            <person name="Schulz F."/>
            <person name="Yutin N."/>
            <person name="Ivanova N.N."/>
            <person name="Ortega D.R."/>
            <person name="Lee T.K."/>
            <person name="Vierheilig J."/>
            <person name="Daims H."/>
            <person name="Horn M."/>
            <person name="Wagner M."/>
            <person name="Jensen G.J."/>
            <person name="Kyrpides N.C."/>
            <person name="Koonin E.V."/>
            <person name="Woyke T."/>
        </authorList>
    </citation>
    <scope>NUCLEOTIDE SEQUENCE</scope>
    <source>
        <strain evidence="1">ILV1</strain>
    </source>
</reference>